<dbReference type="PROSITE" id="PS50883">
    <property type="entry name" value="EAL"/>
    <property type="match status" value="1"/>
</dbReference>
<evidence type="ECO:0000259" key="2">
    <source>
        <dbReference type="PROSITE" id="PS50110"/>
    </source>
</evidence>
<dbReference type="InterPro" id="IPR001789">
    <property type="entry name" value="Sig_transdc_resp-reg_receiver"/>
</dbReference>
<keyword evidence="1" id="KW-0597">Phosphoprotein</keyword>
<dbReference type="GO" id="GO:0071111">
    <property type="term" value="F:cyclic-guanylate-specific phosphodiesterase activity"/>
    <property type="evidence" value="ECO:0007669"/>
    <property type="project" value="InterPro"/>
</dbReference>
<proteinExistence type="predicted"/>
<dbReference type="EMBL" id="CP011110">
    <property type="protein sequence ID" value="AKA23486.1"/>
    <property type="molecule type" value="Genomic_DNA"/>
</dbReference>
<dbReference type="PROSITE" id="PS50110">
    <property type="entry name" value="RESPONSE_REGULATORY"/>
    <property type="match status" value="1"/>
</dbReference>
<protein>
    <submittedName>
        <fullName evidence="4">Cyclic diguanylate phosphodiesterase</fullName>
    </submittedName>
</protein>
<dbReference type="AlphaFoldDB" id="A0A0D5XWL0"/>
<evidence type="ECO:0000313" key="4">
    <source>
        <dbReference type="EMBL" id="AKA23486.1"/>
    </source>
</evidence>
<dbReference type="SUPFAM" id="SSF52172">
    <property type="entry name" value="CheY-like"/>
    <property type="match status" value="1"/>
</dbReference>
<dbReference type="PANTHER" id="PTHR33121:SF70">
    <property type="entry name" value="SIGNALING PROTEIN YKOW"/>
    <property type="match status" value="1"/>
</dbReference>
<dbReference type="PATRIC" id="fig|587753.10.peg.2034"/>
<dbReference type="Proteomes" id="UP000032748">
    <property type="component" value="Chromosome"/>
</dbReference>
<dbReference type="Gene3D" id="3.20.20.450">
    <property type="entry name" value="EAL domain"/>
    <property type="match status" value="1"/>
</dbReference>
<sequence length="389" mass="43422">MLESHSFQRHVLVMQLHKLGMSEVLQAEHCEQAMARIERLGCIDIVLCDLGMQGGDSLRFLRKSSQAGMVRSVVQCGELEPELRRGLGHLLALMGVKLLGELANPLQSQTLQRVLKRYNHRRHLPRSLVATLQDLPSEDDVRRGLALGEFRAWFQPKFAMPSGELAGIEALARWEHPSRGLLLPESFLAAVLAYDLIDEMFKQLLEQGLGLLGMLRRDGVSLELAFNLHASQLAQCELIDEIQRALRRHDLPGSTLLFELAENGLLDMQFTTLESLLRLRMMGCGLAIDDFGLGFSSLKLLCQVPFNQIKLEGECVQNLWDPRSRAVVSSTLALAEALNMSVVIEGVSSQRIRDELVRMGCPFGQGFYLAHPMTGHGLRQWLEGQAGQP</sequence>
<dbReference type="InterPro" id="IPR011006">
    <property type="entry name" value="CheY-like_superfamily"/>
</dbReference>
<dbReference type="InterPro" id="IPR001633">
    <property type="entry name" value="EAL_dom"/>
</dbReference>
<dbReference type="Gene3D" id="3.40.50.2300">
    <property type="match status" value="1"/>
</dbReference>
<dbReference type="GO" id="GO:0000160">
    <property type="term" value="P:phosphorelay signal transduction system"/>
    <property type="evidence" value="ECO:0007669"/>
    <property type="project" value="InterPro"/>
</dbReference>
<dbReference type="Pfam" id="PF00563">
    <property type="entry name" value="EAL"/>
    <property type="match status" value="1"/>
</dbReference>
<dbReference type="SMART" id="SM00052">
    <property type="entry name" value="EAL"/>
    <property type="match status" value="1"/>
</dbReference>
<gene>
    <name evidence="4" type="ORF">PCL1606_20330</name>
</gene>
<evidence type="ECO:0000256" key="1">
    <source>
        <dbReference type="PROSITE-ProRule" id="PRU00169"/>
    </source>
</evidence>
<dbReference type="PANTHER" id="PTHR33121">
    <property type="entry name" value="CYCLIC DI-GMP PHOSPHODIESTERASE PDEF"/>
    <property type="match status" value="1"/>
</dbReference>
<name>A0A0D5XWL0_9PSED</name>
<feature type="domain" description="EAL" evidence="3">
    <location>
        <begin position="134"/>
        <end position="386"/>
    </location>
</feature>
<organism evidence="4 5">
    <name type="scientific">Pseudomonas chlororaphis</name>
    <dbReference type="NCBI Taxonomy" id="587753"/>
    <lineage>
        <taxon>Bacteria</taxon>
        <taxon>Pseudomonadati</taxon>
        <taxon>Pseudomonadota</taxon>
        <taxon>Gammaproteobacteria</taxon>
        <taxon>Pseudomonadales</taxon>
        <taxon>Pseudomonadaceae</taxon>
        <taxon>Pseudomonas</taxon>
    </lineage>
</organism>
<evidence type="ECO:0000313" key="5">
    <source>
        <dbReference type="Proteomes" id="UP000032748"/>
    </source>
</evidence>
<reference evidence="4 5" key="1">
    <citation type="journal article" date="2015" name="Mol. Plant Microbe Interact.">
        <title>Comparative Genomic Analysis of Pseudomonas chlororaphis PCL1606 Reveals New Insight into Antifungal Compounds Involved in Biocontrol.</title>
        <authorList>
            <person name="Calderon C.E."/>
            <person name="Ramos C."/>
            <person name="de Vicente A."/>
            <person name="Cazorla F.M."/>
        </authorList>
    </citation>
    <scope>NUCLEOTIDE SEQUENCE [LARGE SCALE GENOMIC DNA]</scope>
    <source>
        <strain evidence="4 5">PCL1606</strain>
    </source>
</reference>
<feature type="modified residue" description="4-aspartylphosphate" evidence="1">
    <location>
        <position position="49"/>
    </location>
</feature>
<dbReference type="InterPro" id="IPR035919">
    <property type="entry name" value="EAL_sf"/>
</dbReference>
<evidence type="ECO:0000259" key="3">
    <source>
        <dbReference type="PROSITE" id="PS50883"/>
    </source>
</evidence>
<dbReference type="KEGG" id="pcz:PCL1606_20330"/>
<dbReference type="CDD" id="cd01948">
    <property type="entry name" value="EAL"/>
    <property type="match status" value="1"/>
</dbReference>
<accession>A0A0D5XWL0</accession>
<dbReference type="SUPFAM" id="SSF141868">
    <property type="entry name" value="EAL domain-like"/>
    <property type="match status" value="1"/>
</dbReference>
<feature type="domain" description="Response regulatory" evidence="2">
    <location>
        <begin position="1"/>
        <end position="172"/>
    </location>
</feature>
<dbReference type="InterPro" id="IPR050706">
    <property type="entry name" value="Cyclic-di-GMP_PDE-like"/>
</dbReference>